<dbReference type="EMBL" id="HBNR01031738">
    <property type="protein sequence ID" value="CAE4586058.1"/>
    <property type="molecule type" value="Transcribed_RNA"/>
</dbReference>
<proteinExistence type="predicted"/>
<evidence type="ECO:0000313" key="1">
    <source>
        <dbReference type="EMBL" id="CAE4586058.1"/>
    </source>
</evidence>
<accession>A0A7S4VAD5</accession>
<organism evidence="1">
    <name type="scientific">Alexandrium monilatum</name>
    <dbReference type="NCBI Taxonomy" id="311494"/>
    <lineage>
        <taxon>Eukaryota</taxon>
        <taxon>Sar</taxon>
        <taxon>Alveolata</taxon>
        <taxon>Dinophyceae</taxon>
        <taxon>Gonyaulacales</taxon>
        <taxon>Pyrocystaceae</taxon>
        <taxon>Alexandrium</taxon>
    </lineage>
</organism>
<dbReference type="AlphaFoldDB" id="A0A7S4VAD5"/>
<reference evidence="1" key="1">
    <citation type="submission" date="2021-01" db="EMBL/GenBank/DDBJ databases">
        <authorList>
            <person name="Corre E."/>
            <person name="Pelletier E."/>
            <person name="Niang G."/>
            <person name="Scheremetjew M."/>
            <person name="Finn R."/>
            <person name="Kale V."/>
            <person name="Holt S."/>
            <person name="Cochrane G."/>
            <person name="Meng A."/>
            <person name="Brown T."/>
            <person name="Cohen L."/>
        </authorList>
    </citation>
    <scope>NUCLEOTIDE SEQUENCE</scope>
    <source>
        <strain evidence="1">CCMP3105</strain>
    </source>
</reference>
<sequence>MEFAACMDCLASLVEATHAAGDNGRILYGWYGLLNEGVPLDKGTCPYKGTKSMLNKGDAATSAQPYVGSKPYQNTFLFTEYNITSVFEGYKPSDVIITGPVSGCMIAVTAVWGNEEMTKANQPPGVVEHPLSCIPEWQTAFNAIEKDLPITKAWLGHLSFVCESQVAQNSLSLPIRQRTCSQ</sequence>
<gene>
    <name evidence="1" type="ORF">AMON00008_LOCUS21709</name>
</gene>
<name>A0A7S4VAD5_9DINO</name>
<protein>
    <submittedName>
        <fullName evidence="1">Uncharacterized protein</fullName>
    </submittedName>
</protein>